<accession>A0A4C1T3G2</accession>
<protein>
    <submittedName>
        <fullName evidence="2">Uncharacterized protein</fullName>
    </submittedName>
</protein>
<dbReference type="EMBL" id="BGZK01000032">
    <property type="protein sequence ID" value="GBP08674.1"/>
    <property type="molecule type" value="Genomic_DNA"/>
</dbReference>
<comment type="caution">
    <text evidence="2">The sequence shown here is derived from an EMBL/GenBank/DDBJ whole genome shotgun (WGS) entry which is preliminary data.</text>
</comment>
<evidence type="ECO:0000256" key="1">
    <source>
        <dbReference type="SAM" id="MobiDB-lite"/>
    </source>
</evidence>
<feature type="compositionally biased region" description="Basic and acidic residues" evidence="1">
    <location>
        <begin position="1"/>
        <end position="13"/>
    </location>
</feature>
<organism evidence="2 3">
    <name type="scientific">Eumeta variegata</name>
    <name type="common">Bagworm moth</name>
    <name type="synonym">Eumeta japonica</name>
    <dbReference type="NCBI Taxonomy" id="151549"/>
    <lineage>
        <taxon>Eukaryota</taxon>
        <taxon>Metazoa</taxon>
        <taxon>Ecdysozoa</taxon>
        <taxon>Arthropoda</taxon>
        <taxon>Hexapoda</taxon>
        <taxon>Insecta</taxon>
        <taxon>Pterygota</taxon>
        <taxon>Neoptera</taxon>
        <taxon>Endopterygota</taxon>
        <taxon>Lepidoptera</taxon>
        <taxon>Glossata</taxon>
        <taxon>Ditrysia</taxon>
        <taxon>Tineoidea</taxon>
        <taxon>Psychidae</taxon>
        <taxon>Oiketicinae</taxon>
        <taxon>Eumeta</taxon>
    </lineage>
</organism>
<gene>
    <name evidence="2" type="ORF">EVAR_7273_1</name>
</gene>
<evidence type="ECO:0000313" key="2">
    <source>
        <dbReference type="EMBL" id="GBP08674.1"/>
    </source>
</evidence>
<name>A0A4C1T3G2_EUMVA</name>
<dbReference type="AlphaFoldDB" id="A0A4C1T3G2"/>
<keyword evidence="3" id="KW-1185">Reference proteome</keyword>
<feature type="compositionally biased region" description="Basic residues" evidence="1">
    <location>
        <begin position="17"/>
        <end position="27"/>
    </location>
</feature>
<feature type="compositionally biased region" description="Basic and acidic residues" evidence="1">
    <location>
        <begin position="40"/>
        <end position="54"/>
    </location>
</feature>
<proteinExistence type="predicted"/>
<sequence>MSSLDRDAGRKFESASSKRKRVIKRKQVKESLSGSLYKYIKNDDQETSTKHLLTETDCNPYPAENIPSTSSWEPPPSPSKNSEDDDELTTSLILRSPVPPSTLSSQEHESEPESTSTSTTAGMENLNPQNDPGLWPKSY</sequence>
<dbReference type="Proteomes" id="UP000299102">
    <property type="component" value="Unassembled WGS sequence"/>
</dbReference>
<dbReference type="OrthoDB" id="7451188at2759"/>
<evidence type="ECO:0000313" key="3">
    <source>
        <dbReference type="Proteomes" id="UP000299102"/>
    </source>
</evidence>
<feature type="region of interest" description="Disordered" evidence="1">
    <location>
        <begin position="1"/>
        <end position="139"/>
    </location>
</feature>
<reference evidence="2 3" key="1">
    <citation type="journal article" date="2019" name="Commun. Biol.">
        <title>The bagworm genome reveals a unique fibroin gene that provides high tensile strength.</title>
        <authorList>
            <person name="Kono N."/>
            <person name="Nakamura H."/>
            <person name="Ohtoshi R."/>
            <person name="Tomita M."/>
            <person name="Numata K."/>
            <person name="Arakawa K."/>
        </authorList>
    </citation>
    <scope>NUCLEOTIDE SEQUENCE [LARGE SCALE GENOMIC DNA]</scope>
</reference>